<dbReference type="PANTHER" id="PTHR38454">
    <property type="entry name" value="INTEGRAL MEMBRANE PROTEIN-RELATED"/>
    <property type="match status" value="1"/>
</dbReference>
<comment type="caution">
    <text evidence="2">The sequence shown here is derived from an EMBL/GenBank/DDBJ whole genome shotgun (WGS) entry which is preliminary data.</text>
</comment>
<proteinExistence type="predicted"/>
<dbReference type="Pfam" id="PF09586">
    <property type="entry name" value="YfhO"/>
    <property type="match status" value="1"/>
</dbReference>
<feature type="transmembrane region" description="Helical" evidence="1">
    <location>
        <begin position="338"/>
        <end position="359"/>
    </location>
</feature>
<keyword evidence="1" id="KW-0812">Transmembrane</keyword>
<gene>
    <name evidence="2" type="ORF">ACFQ5T_06275</name>
</gene>
<dbReference type="RefSeq" id="WP_125700900.1">
    <property type="nucleotide sequence ID" value="NZ_JBHTOM010000007.1"/>
</dbReference>
<dbReference type="PANTHER" id="PTHR38454:SF1">
    <property type="entry name" value="INTEGRAL MEMBRANE PROTEIN"/>
    <property type="match status" value="1"/>
</dbReference>
<organism evidence="2 3">
    <name type="scientific">Levilactobacillus fuyuanensis</name>
    <dbReference type="NCBI Taxonomy" id="2486022"/>
    <lineage>
        <taxon>Bacteria</taxon>
        <taxon>Bacillati</taxon>
        <taxon>Bacillota</taxon>
        <taxon>Bacilli</taxon>
        <taxon>Lactobacillales</taxon>
        <taxon>Lactobacillaceae</taxon>
        <taxon>Levilactobacillus</taxon>
    </lineage>
</organism>
<evidence type="ECO:0000313" key="3">
    <source>
        <dbReference type="Proteomes" id="UP001597195"/>
    </source>
</evidence>
<dbReference type="Proteomes" id="UP001597195">
    <property type="component" value="Unassembled WGS sequence"/>
</dbReference>
<feature type="transmembrane region" description="Helical" evidence="1">
    <location>
        <begin position="305"/>
        <end position="326"/>
    </location>
</feature>
<evidence type="ECO:0000313" key="2">
    <source>
        <dbReference type="EMBL" id="MFD1549297.1"/>
    </source>
</evidence>
<evidence type="ECO:0000256" key="1">
    <source>
        <dbReference type="SAM" id="Phobius"/>
    </source>
</evidence>
<feature type="transmembrane region" description="Helical" evidence="1">
    <location>
        <begin position="869"/>
        <end position="893"/>
    </location>
</feature>
<protein>
    <submittedName>
        <fullName evidence="2">YfhO family protein</fullName>
    </submittedName>
</protein>
<reference evidence="3" key="1">
    <citation type="journal article" date="2019" name="Int. J. Syst. Evol. Microbiol.">
        <title>The Global Catalogue of Microorganisms (GCM) 10K type strain sequencing project: providing services to taxonomists for standard genome sequencing and annotation.</title>
        <authorList>
            <consortium name="The Broad Institute Genomics Platform"/>
            <consortium name="The Broad Institute Genome Sequencing Center for Infectious Disease"/>
            <person name="Wu L."/>
            <person name="Ma J."/>
        </authorList>
    </citation>
    <scope>NUCLEOTIDE SEQUENCE [LARGE SCALE GENOMIC DNA]</scope>
    <source>
        <strain evidence="3">CCM 8906</strain>
    </source>
</reference>
<feature type="transmembrane region" description="Helical" evidence="1">
    <location>
        <begin position="470"/>
        <end position="492"/>
    </location>
</feature>
<accession>A0ABW4H3K6</accession>
<dbReference type="InterPro" id="IPR018580">
    <property type="entry name" value="Uncharacterised_YfhO"/>
</dbReference>
<feature type="transmembrane region" description="Helical" evidence="1">
    <location>
        <begin position="142"/>
        <end position="160"/>
    </location>
</feature>
<feature type="transmembrane region" description="Helical" evidence="1">
    <location>
        <begin position="16"/>
        <end position="36"/>
    </location>
</feature>
<feature type="transmembrane region" description="Helical" evidence="1">
    <location>
        <begin position="203"/>
        <end position="221"/>
    </location>
</feature>
<keyword evidence="3" id="KW-1185">Reference proteome</keyword>
<keyword evidence="1" id="KW-1133">Transmembrane helix</keyword>
<feature type="transmembrane region" description="Helical" evidence="1">
    <location>
        <begin position="244"/>
        <end position="267"/>
    </location>
</feature>
<name>A0ABW4H3K6_9LACO</name>
<keyword evidence="1" id="KW-0472">Membrane</keyword>
<feature type="transmembrane region" description="Helical" evidence="1">
    <location>
        <begin position="400"/>
        <end position="424"/>
    </location>
</feature>
<feature type="transmembrane region" description="Helical" evidence="1">
    <location>
        <begin position="71"/>
        <end position="91"/>
    </location>
</feature>
<feature type="transmembrane region" description="Helical" evidence="1">
    <location>
        <begin position="111"/>
        <end position="130"/>
    </location>
</feature>
<sequence length="908" mass="102587">MEQHHNTLAQLRASRWVYLGAFLIPLVITCVVFWQLKITPFGKHSLLFSDTGAQYVPILEYLRSTVTHGQFHLFSFALGTGSSMVPLLTYYVISPFNLLILLFPAAQLPTAIAWIVILKIGTIGLTMAIFLRHAFLRSGWSLLLFSTAFSLCGFVAMYFYDIMWLDALIWLPIVALGLHRIVSSHHFGLYTASLTLTILSNYYLGYMTCLFSLMYFIYLTVEHQPVPTPFRETWRMHWPAIRQFIFGSLLAGMMSMIVLIPTALGMLQTGKSNFFVDNYLPTPLFGPEVLAQFGMGTTDFTSHLYHAPSLFMGTLMFLLLIVYFVSPKIKAVEKTRTMWLLIAMGLSLFLTVFNTIWHMMQQPAGFPFRNVYFFTFLAIVTAYRAWQTHPDQTMNDPQKILALLWGAGLLTIGFVSAQFLPKLWEKLSPSYNNDLYLNSQPNFHLLWLALGLLLLNTMLIFVTEWRPIRIGLLGLIISCELGGNFFIATHGMDFGSETKFEKYFKKDSAILNKIDASSTKFNLHRVDYLHSTIGNAYTGQYNHYNDPLMFDYAGLSSYSSTLDEQSRVFQHDLGYFSPNVRRISAQGYTHLTDTLFSVKYRLNADNKHPVTRLNSYAGLGFAVPSKLADVQLRDQTALFNQQMILDALGAQPNTFARTTVMDISTHKATAKEVARAAAKRNRHQGPRYVQTFKLRVNATGLLHAYSPSANVIYSSLLVNGKKAKPLINADGTRYVFKLGQHTKGEIVTVSYITSRPQAGYDNEFVSLDQAKYVKLAQSLKQQRFKLDRKSGVTWLSGHVTGSTQRRLLYVSIPDTPGWHATVNGKPVKIRSAMHAQSIIPVVKNYRGMIGVPIHVGKNHVILKYTTPGLTAGTLLSALGAAIFVFLLIAGEWLRPLRRRRAQRETDRI</sequence>
<feature type="transmembrane region" description="Helical" evidence="1">
    <location>
        <begin position="444"/>
        <end position="463"/>
    </location>
</feature>
<dbReference type="EMBL" id="JBHTOM010000007">
    <property type="protein sequence ID" value="MFD1549297.1"/>
    <property type="molecule type" value="Genomic_DNA"/>
</dbReference>
<feature type="transmembrane region" description="Helical" evidence="1">
    <location>
        <begin position="371"/>
        <end position="388"/>
    </location>
</feature>